<feature type="compositionally biased region" description="Low complexity" evidence="1">
    <location>
        <begin position="8"/>
        <end position="20"/>
    </location>
</feature>
<feature type="region of interest" description="Disordered" evidence="1">
    <location>
        <begin position="1"/>
        <end position="20"/>
    </location>
</feature>
<dbReference type="EMBL" id="HBHK01004290">
    <property type="protein sequence ID" value="CAD9668789.1"/>
    <property type="molecule type" value="Transcribed_RNA"/>
</dbReference>
<dbReference type="InterPro" id="IPR000286">
    <property type="entry name" value="HDACs"/>
</dbReference>
<feature type="domain" description="Histone deacetylase" evidence="2">
    <location>
        <begin position="85"/>
        <end position="332"/>
    </location>
</feature>
<gene>
    <name evidence="3" type="ORF">QSP1433_LOCUS2589</name>
</gene>
<proteinExistence type="predicted"/>
<organism evidence="3">
    <name type="scientific">Mucochytrium quahogii</name>
    <dbReference type="NCBI Taxonomy" id="96639"/>
    <lineage>
        <taxon>Eukaryota</taxon>
        <taxon>Sar</taxon>
        <taxon>Stramenopiles</taxon>
        <taxon>Bigyra</taxon>
        <taxon>Labyrinthulomycetes</taxon>
        <taxon>Thraustochytrida</taxon>
        <taxon>Thraustochytriidae</taxon>
        <taxon>Mucochytrium</taxon>
    </lineage>
</organism>
<dbReference type="Gene3D" id="3.40.800.20">
    <property type="entry name" value="Histone deacetylase domain"/>
    <property type="match status" value="2"/>
</dbReference>
<evidence type="ECO:0000256" key="1">
    <source>
        <dbReference type="SAM" id="MobiDB-lite"/>
    </source>
</evidence>
<dbReference type="GO" id="GO:0040029">
    <property type="term" value="P:epigenetic regulation of gene expression"/>
    <property type="evidence" value="ECO:0007669"/>
    <property type="project" value="TreeGrafter"/>
</dbReference>
<protein>
    <recommendedName>
        <fullName evidence="2">Histone deacetylase domain-containing protein</fullName>
    </recommendedName>
</protein>
<accession>A0A7S2RFT8</accession>
<dbReference type="InterPro" id="IPR037138">
    <property type="entry name" value="His_deacetylse_dom_sf"/>
</dbReference>
<dbReference type="AlphaFoldDB" id="A0A7S2RFT8"/>
<dbReference type="GO" id="GO:0004407">
    <property type="term" value="F:histone deacetylase activity"/>
    <property type="evidence" value="ECO:0007669"/>
    <property type="project" value="TreeGrafter"/>
</dbReference>
<evidence type="ECO:0000313" key="3">
    <source>
        <dbReference type="EMBL" id="CAD9668789.1"/>
    </source>
</evidence>
<dbReference type="InterPro" id="IPR023696">
    <property type="entry name" value="Ureohydrolase_dom_sf"/>
</dbReference>
<dbReference type="GO" id="GO:0005737">
    <property type="term" value="C:cytoplasm"/>
    <property type="evidence" value="ECO:0007669"/>
    <property type="project" value="TreeGrafter"/>
</dbReference>
<sequence length="529" mass="57306">MDKLLVVGSTSSSSIGSTSTAGQLVDTDIDHASCIGCGSSVISAESSSLRSFFTNLQPPAHPLPVLYHQDFRRHITQLTGTFEVHQEGPERVHSIFVKLMEEAVKGKFVEMLMYDNDIPLATKEDLMQVHTKGYVDFLINLCARYEAFVGGTYDDEVMRFSPIVVSRLASEEEKGSYFAAERHLTSATRFSNGSYAAAMRAAGSVKRAVDIVMGTESPQKRAFCLVRPPGHHAGPEGYDPVAGGCGFCIINNVMVGAAHARAIKPNCRVAIVDIDVHHGNGTQMIIERTYKGEPVLYCSLHLLDKTPGDPDQDFFPGTGEEQDDEQFLNVPITPLWKKNSEFPDKSVIPIRPVPVPSSTPPIIPAVASFSCPQSDLGSKRKSPGKPGASSKKPRVSNSDSPAFNWKPLPRPVPQSGGNSGRVAWRRAMEQRVIPKLQSFKADILFISAGFDGAFEDEGCSQDGMSGLDLTDADFAWATKLMAGSGGAKTVVSVLEGGYGRWCGFQDRYDVTPLVTCCLAHIASLVENDK</sequence>
<dbReference type="PRINTS" id="PR01270">
    <property type="entry name" value="HDASUPER"/>
</dbReference>
<dbReference type="GO" id="GO:0000118">
    <property type="term" value="C:histone deacetylase complex"/>
    <property type="evidence" value="ECO:0007669"/>
    <property type="project" value="TreeGrafter"/>
</dbReference>
<feature type="domain" description="Histone deacetylase" evidence="2">
    <location>
        <begin position="418"/>
        <end position="499"/>
    </location>
</feature>
<dbReference type="PANTHER" id="PTHR10625:SF26">
    <property type="entry name" value="HISTONE DEACETYLASE DOMAIN-CONTAINING PROTEIN"/>
    <property type="match status" value="1"/>
</dbReference>
<evidence type="ECO:0000259" key="2">
    <source>
        <dbReference type="Pfam" id="PF00850"/>
    </source>
</evidence>
<feature type="region of interest" description="Disordered" evidence="1">
    <location>
        <begin position="369"/>
        <end position="420"/>
    </location>
</feature>
<dbReference type="SUPFAM" id="SSF52768">
    <property type="entry name" value="Arginase/deacetylase"/>
    <property type="match status" value="2"/>
</dbReference>
<dbReference type="Pfam" id="PF00850">
    <property type="entry name" value="Hist_deacetyl"/>
    <property type="match status" value="2"/>
</dbReference>
<dbReference type="InterPro" id="IPR023801">
    <property type="entry name" value="His_deacetylse_dom"/>
</dbReference>
<dbReference type="PANTHER" id="PTHR10625">
    <property type="entry name" value="HISTONE DEACETYLASE HDAC1-RELATED"/>
    <property type="match status" value="1"/>
</dbReference>
<reference evidence="3" key="1">
    <citation type="submission" date="2021-01" db="EMBL/GenBank/DDBJ databases">
        <authorList>
            <person name="Corre E."/>
            <person name="Pelletier E."/>
            <person name="Niang G."/>
            <person name="Scheremetjew M."/>
            <person name="Finn R."/>
            <person name="Kale V."/>
            <person name="Holt S."/>
            <person name="Cochrane G."/>
            <person name="Meng A."/>
            <person name="Brown T."/>
            <person name="Cohen L."/>
        </authorList>
    </citation>
    <scope>NUCLEOTIDE SEQUENCE</scope>
    <source>
        <strain evidence="3">NY070348D</strain>
    </source>
</reference>
<name>A0A7S2RFT8_9STRA</name>